<dbReference type="EMBL" id="CP060811">
    <property type="protein sequence ID" value="QQN88044.1"/>
    <property type="molecule type" value="Genomic_DNA"/>
</dbReference>
<proteinExistence type="predicted"/>
<evidence type="ECO:0000313" key="3">
    <source>
        <dbReference type="Proteomes" id="UP000596079"/>
    </source>
</evidence>
<sequence>MNNSSQLNNERPLVTFALFAYNQEQYIREAIEGAFSQTYEPLEIILSDDRSSDRTFEIMQEMAAAYQGPHRVFVRQSDVNRGTFNHILDVAQQSHGEYIVVAAGDDISLPERTSTVIPYFKDKNVLALSSDEVVIDEKGKVRNWDEARFAQRDIWHKSDNSWLHGATAVYRTNFLKMIPSSSNKINFEDTVFSTLIRAAGGESLRLKLSLIKYRHHSNNLSARRIDRTNIKVMEENFINRWKSYLKVEVFCNQVINENPLFFYNDKNHLVRNQKIEYYSLISNWQSLTLYSKLKLFIIAIRLGHIKVILPRVFGKKIFFLLKRIRLQAHK</sequence>
<dbReference type="Proteomes" id="UP000596079">
    <property type="component" value="Chromosome"/>
</dbReference>
<dbReference type="Gene3D" id="3.90.550.10">
    <property type="entry name" value="Spore Coat Polysaccharide Biosynthesis Protein SpsA, Chain A"/>
    <property type="match status" value="1"/>
</dbReference>
<organism evidence="2 3">
    <name type="scientific">Acinetobacter variabilis</name>
    <dbReference type="NCBI Taxonomy" id="70346"/>
    <lineage>
        <taxon>Bacteria</taxon>
        <taxon>Pseudomonadati</taxon>
        <taxon>Pseudomonadota</taxon>
        <taxon>Gammaproteobacteria</taxon>
        <taxon>Moraxellales</taxon>
        <taxon>Moraxellaceae</taxon>
        <taxon>Acinetobacter</taxon>
    </lineage>
</organism>
<keyword evidence="2" id="KW-0808">Transferase</keyword>
<accession>A0A7T8AQU0</accession>
<dbReference type="Pfam" id="PF00535">
    <property type="entry name" value="Glycos_transf_2"/>
    <property type="match status" value="1"/>
</dbReference>
<dbReference type="RefSeq" id="WP_200229344.1">
    <property type="nucleotide sequence ID" value="NZ_CP060811.1"/>
</dbReference>
<dbReference type="AlphaFoldDB" id="A0A7T8AQU0"/>
<dbReference type="PANTHER" id="PTHR22916:SF3">
    <property type="entry name" value="UDP-GLCNAC:BETAGAL BETA-1,3-N-ACETYLGLUCOSAMINYLTRANSFERASE-LIKE PROTEIN 1"/>
    <property type="match status" value="1"/>
</dbReference>
<dbReference type="PANTHER" id="PTHR22916">
    <property type="entry name" value="GLYCOSYLTRANSFERASE"/>
    <property type="match status" value="1"/>
</dbReference>
<evidence type="ECO:0000313" key="2">
    <source>
        <dbReference type="EMBL" id="QQN88044.1"/>
    </source>
</evidence>
<dbReference type="GO" id="GO:0016758">
    <property type="term" value="F:hexosyltransferase activity"/>
    <property type="evidence" value="ECO:0007669"/>
    <property type="project" value="UniProtKB-ARBA"/>
</dbReference>
<dbReference type="SUPFAM" id="SSF53448">
    <property type="entry name" value="Nucleotide-diphospho-sugar transferases"/>
    <property type="match status" value="1"/>
</dbReference>
<dbReference type="InterPro" id="IPR001173">
    <property type="entry name" value="Glyco_trans_2-like"/>
</dbReference>
<protein>
    <submittedName>
        <fullName evidence="2">Glycosyltransferase</fullName>
    </submittedName>
</protein>
<feature type="domain" description="Glycosyltransferase 2-like" evidence="1">
    <location>
        <begin position="20"/>
        <end position="171"/>
    </location>
</feature>
<dbReference type="InterPro" id="IPR029044">
    <property type="entry name" value="Nucleotide-diphossugar_trans"/>
</dbReference>
<evidence type="ECO:0000259" key="1">
    <source>
        <dbReference type="Pfam" id="PF00535"/>
    </source>
</evidence>
<reference evidence="2 3" key="1">
    <citation type="submission" date="2020-08" db="EMBL/GenBank/DDBJ databases">
        <title>Emergence of ISAba1-mediated novel tet(X) in Acinetobacter variabilis from a chicken farm.</title>
        <authorList>
            <person name="Peng K."/>
            <person name="Li R."/>
        </authorList>
    </citation>
    <scope>NUCLEOTIDE SEQUENCE [LARGE SCALE GENOMIC DNA]</scope>
    <source>
        <strain evidence="2 3">XM9F202-2</strain>
    </source>
</reference>
<name>A0A7T8AQU0_9GAMM</name>
<gene>
    <name evidence="2" type="ORF">IAQ69_14685</name>
</gene>